<reference evidence="1 2" key="1">
    <citation type="journal article" date="2022" name="bioRxiv">
        <title>Genomics of Preaxostyla Flagellates Illuminates Evolutionary Transitions and the Path Towards Mitochondrial Loss.</title>
        <authorList>
            <person name="Novak L.V.F."/>
            <person name="Treitli S.C."/>
            <person name="Pyrih J."/>
            <person name="Halakuc P."/>
            <person name="Pipaliya S.V."/>
            <person name="Vacek V."/>
            <person name="Brzon O."/>
            <person name="Soukal P."/>
            <person name="Eme L."/>
            <person name="Dacks J.B."/>
            <person name="Karnkowska A."/>
            <person name="Elias M."/>
            <person name="Hampl V."/>
        </authorList>
    </citation>
    <scope>NUCLEOTIDE SEQUENCE [LARGE SCALE GENOMIC DNA]</scope>
    <source>
        <strain evidence="1">NAU3</strain>
        <tissue evidence="1">Gut</tissue>
    </source>
</reference>
<organism evidence="1 2">
    <name type="scientific">Blattamonas nauphoetae</name>
    <dbReference type="NCBI Taxonomy" id="2049346"/>
    <lineage>
        <taxon>Eukaryota</taxon>
        <taxon>Metamonada</taxon>
        <taxon>Preaxostyla</taxon>
        <taxon>Oxymonadida</taxon>
        <taxon>Blattamonas</taxon>
    </lineage>
</organism>
<proteinExistence type="predicted"/>
<comment type="caution">
    <text evidence="1">The sequence shown here is derived from an EMBL/GenBank/DDBJ whole genome shotgun (WGS) entry which is preliminary data.</text>
</comment>
<evidence type="ECO:0000313" key="1">
    <source>
        <dbReference type="EMBL" id="KAK2961434.1"/>
    </source>
</evidence>
<gene>
    <name evidence="1" type="ORF">BLNAU_3555</name>
</gene>
<accession>A0ABQ9YCH8</accession>
<evidence type="ECO:0000313" key="2">
    <source>
        <dbReference type="Proteomes" id="UP001281761"/>
    </source>
</evidence>
<dbReference type="Proteomes" id="UP001281761">
    <property type="component" value="Unassembled WGS sequence"/>
</dbReference>
<dbReference type="EMBL" id="JARBJD010000016">
    <property type="protein sequence ID" value="KAK2961434.1"/>
    <property type="molecule type" value="Genomic_DNA"/>
</dbReference>
<name>A0ABQ9YCH8_9EUKA</name>
<protein>
    <submittedName>
        <fullName evidence="1">Uncharacterized protein</fullName>
    </submittedName>
</protein>
<keyword evidence="2" id="KW-1185">Reference proteome</keyword>
<sequence>MPQHSFSDPASTSLHAPFSSCSSTLFRSGNRWWNNWIQAKCVSLHHRPISRSLLRLALHQHLTLVSRHQAFAEYSPPVCHLSILRPASRSAPASVTTMLQGKALIRSS</sequence>